<accession>A0A7Z3H1B2</accession>
<proteinExistence type="predicted"/>
<dbReference type="Proteomes" id="UP000501669">
    <property type="component" value="Chromosome"/>
</dbReference>
<gene>
    <name evidence="1" type="ORF">C6Y56_24015</name>
</gene>
<dbReference type="EMBL" id="CP027561">
    <property type="protein sequence ID" value="QJP97494.1"/>
    <property type="molecule type" value="Genomic_DNA"/>
</dbReference>
<sequence length="73" mass="7907">MVSAPRPPSRVLAAALPVRLLFSSLPVPLIALPVSTRFSRLAPRRQSTDERTVSISPARVLVSVMVSPRLSTM</sequence>
<reference evidence="1 2" key="1">
    <citation type="submission" date="2018-03" db="EMBL/GenBank/DDBJ databases">
        <title>Complete genome sequence of Pseudomonas fluorescens sp. G7.</title>
        <authorList>
            <person name="Gao C.-H."/>
            <person name="Li Z."/>
            <person name="Cai P."/>
        </authorList>
    </citation>
    <scope>NUCLEOTIDE SEQUENCE [LARGE SCALE GENOMIC DNA]</scope>
    <source>
        <strain evidence="1 2">G7</strain>
    </source>
</reference>
<name>A0A7Z3H1B2_PSEFL</name>
<protein>
    <submittedName>
        <fullName evidence="1">Uncharacterized protein</fullName>
    </submittedName>
</protein>
<evidence type="ECO:0000313" key="1">
    <source>
        <dbReference type="EMBL" id="QJP97494.1"/>
    </source>
</evidence>
<evidence type="ECO:0000313" key="2">
    <source>
        <dbReference type="Proteomes" id="UP000501669"/>
    </source>
</evidence>
<organism evidence="1 2">
    <name type="scientific">Pseudomonas fluorescens</name>
    <dbReference type="NCBI Taxonomy" id="294"/>
    <lineage>
        <taxon>Bacteria</taxon>
        <taxon>Pseudomonadati</taxon>
        <taxon>Pseudomonadota</taxon>
        <taxon>Gammaproteobacteria</taxon>
        <taxon>Pseudomonadales</taxon>
        <taxon>Pseudomonadaceae</taxon>
        <taxon>Pseudomonas</taxon>
    </lineage>
</organism>
<dbReference type="AlphaFoldDB" id="A0A7Z3H1B2"/>